<dbReference type="Pfam" id="PF03993">
    <property type="entry name" value="DUF349"/>
    <property type="match status" value="3"/>
</dbReference>
<protein>
    <recommendedName>
        <fullName evidence="5">DUF349 domain-containing protein</fullName>
    </recommendedName>
</protein>
<organism evidence="3 4">
    <name type="scientific">Schaalia radingae</name>
    <dbReference type="NCBI Taxonomy" id="131110"/>
    <lineage>
        <taxon>Bacteria</taxon>
        <taxon>Bacillati</taxon>
        <taxon>Actinomycetota</taxon>
        <taxon>Actinomycetes</taxon>
        <taxon>Actinomycetales</taxon>
        <taxon>Actinomycetaceae</taxon>
        <taxon>Schaalia</taxon>
    </lineage>
</organism>
<evidence type="ECO:0000313" key="3">
    <source>
        <dbReference type="EMBL" id="SDT95409.1"/>
    </source>
</evidence>
<feature type="coiled-coil region" evidence="1">
    <location>
        <begin position="368"/>
        <end position="425"/>
    </location>
</feature>
<evidence type="ECO:0000256" key="1">
    <source>
        <dbReference type="SAM" id="Coils"/>
    </source>
</evidence>
<dbReference type="InterPro" id="IPR007139">
    <property type="entry name" value="DUF349"/>
</dbReference>
<reference evidence="3 4" key="1">
    <citation type="submission" date="2016-10" db="EMBL/GenBank/DDBJ databases">
        <authorList>
            <person name="Varghese N."/>
            <person name="Submissions S."/>
        </authorList>
    </citation>
    <scope>NUCLEOTIDE SEQUENCE [LARGE SCALE GENOMIC DNA]</scope>
    <source>
        <strain evidence="3 4">DSM 9169</strain>
    </source>
</reference>
<accession>A0ABY0V801</accession>
<sequence>MSVKTHNRARMDRSIHVPRRKIVTISPNPQQPSTGSPETASEPARTEFGRMDTEGNIYVTDGESERLIGSYPEGAPDNPFELYERRYSDLEATIRLFEDRLPHLGARDIDQTVATLREAVAEPAAIGDLPALRERVDKAAQAGEERKVQAKAERQAAREQAIADRTKVVERAEEISQQDPERTHWKHSGQALRDLLEEWKTLQRKGPRLDKSTEDELWKRFSSARTVFDRHRRQFFSALDQKQTEARRVKEGLIAEAEALQNSTDWGPTSSAYRDLMDRWKAAPRASRKEDDALWARFRTAQQVFFDARRAKDEAADAESEENLKAKEALLEQAEALLPIEDMDAVKPRLRAIQDQWDEIGRVPSAHVGQVEGRMRAVEDAVRQAEEREWKRSNPETRARAEGMLGQLEEQLDRLKADIEKAESAGNSDQVQSLRETLATKTAWLDQIRSSME</sequence>
<keyword evidence="1" id="KW-0175">Coiled coil</keyword>
<feature type="compositionally biased region" description="Polar residues" evidence="2">
    <location>
        <begin position="25"/>
        <end position="39"/>
    </location>
</feature>
<evidence type="ECO:0000313" key="4">
    <source>
        <dbReference type="Proteomes" id="UP000198976"/>
    </source>
</evidence>
<proteinExistence type="predicted"/>
<evidence type="ECO:0000256" key="2">
    <source>
        <dbReference type="SAM" id="MobiDB-lite"/>
    </source>
</evidence>
<gene>
    <name evidence="3" type="ORF">SAMN04489714_1193</name>
</gene>
<dbReference type="Proteomes" id="UP000198976">
    <property type="component" value="Chromosome I"/>
</dbReference>
<feature type="region of interest" description="Disordered" evidence="2">
    <location>
        <begin position="1"/>
        <end position="55"/>
    </location>
</feature>
<evidence type="ECO:0008006" key="5">
    <source>
        <dbReference type="Google" id="ProtNLM"/>
    </source>
</evidence>
<feature type="compositionally biased region" description="Basic and acidic residues" evidence="2">
    <location>
        <begin position="44"/>
        <end position="53"/>
    </location>
</feature>
<feature type="coiled-coil region" evidence="1">
    <location>
        <begin position="308"/>
        <end position="337"/>
    </location>
</feature>
<name>A0ABY0V801_9ACTO</name>
<dbReference type="EMBL" id="LT629792">
    <property type="protein sequence ID" value="SDT95409.1"/>
    <property type="molecule type" value="Genomic_DNA"/>
</dbReference>
<keyword evidence="4" id="KW-1185">Reference proteome</keyword>